<protein>
    <submittedName>
        <fullName evidence="2">Uncharacterized protein</fullName>
    </submittedName>
</protein>
<dbReference type="EMBL" id="CP001666">
    <property type="protein sequence ID" value="ADK16201.1"/>
    <property type="molecule type" value="Genomic_DNA"/>
</dbReference>
<reference evidence="2 3" key="1">
    <citation type="journal article" date="2010" name="Proc. Natl. Acad. Sci. U.S.A.">
        <title>Clostridium ljungdahlii represents a microbial production platform based on syngas.</title>
        <authorList>
            <person name="Kopke M."/>
            <person name="Held C."/>
            <person name="Hujer S."/>
            <person name="Liesegang H."/>
            <person name="Wiezer A."/>
            <person name="Wollherr A."/>
            <person name="Ehrenreich A."/>
            <person name="Liebl W."/>
            <person name="Gottschalk G."/>
            <person name="Durre P."/>
        </authorList>
    </citation>
    <scope>NUCLEOTIDE SEQUENCE [LARGE SCALE GENOMIC DNA]</scope>
    <source>
        <strain evidence="3">ATCC 55383 / DSM 13528 / PETC</strain>
    </source>
</reference>
<dbReference type="eggNOG" id="ENOG5033WQG">
    <property type="taxonomic scope" value="Bacteria"/>
</dbReference>
<evidence type="ECO:0000313" key="3">
    <source>
        <dbReference type="Proteomes" id="UP000001656"/>
    </source>
</evidence>
<dbReference type="HOGENOM" id="CLU_103672_0_0_9"/>
<evidence type="ECO:0000313" key="2">
    <source>
        <dbReference type="EMBL" id="ADK16201.1"/>
    </source>
</evidence>
<evidence type="ECO:0000256" key="1">
    <source>
        <dbReference type="SAM" id="Coils"/>
    </source>
</evidence>
<feature type="coiled-coil region" evidence="1">
    <location>
        <begin position="77"/>
        <end position="111"/>
    </location>
</feature>
<keyword evidence="1" id="KW-0175">Coiled coil</keyword>
<organism evidence="2 3">
    <name type="scientific">Clostridium ljungdahlii (strain ATCC 55383 / DSM 13528 / PETC)</name>
    <dbReference type="NCBI Taxonomy" id="748727"/>
    <lineage>
        <taxon>Bacteria</taxon>
        <taxon>Bacillati</taxon>
        <taxon>Bacillota</taxon>
        <taxon>Clostridia</taxon>
        <taxon>Eubacteriales</taxon>
        <taxon>Clostridiaceae</taxon>
        <taxon>Clostridium</taxon>
    </lineage>
</organism>
<gene>
    <name evidence="2" type="ordered locus">CLJU_c31530</name>
</gene>
<name>D8GQP6_CLOLD</name>
<proteinExistence type="predicted"/>
<dbReference type="STRING" id="748727.CLJU_c31530"/>
<dbReference type="KEGG" id="clj:CLJU_c31530"/>
<dbReference type="Proteomes" id="UP000001656">
    <property type="component" value="Chromosome"/>
</dbReference>
<dbReference type="RefSeq" id="WP_013239784.1">
    <property type="nucleotide sequence ID" value="NC_014328.1"/>
</dbReference>
<sequence>MLGKETFKNVEGKLYGYFRDLNEISILEIECKGLEDQEESIKLDIKHCNVSVVPDMHMSPSFDERVQTSSTGESVAEKGIIREIEKLEDELEYVERKIRGNKKRIRQLKRNTDGLKKVLTIPPMSKEMMDFIIYKYKLNKSVDWIANKMYGGVRSTGYRRRREILKNIAQWADVYAHQ</sequence>
<dbReference type="AlphaFoldDB" id="D8GQP6"/>
<accession>D8GQP6</accession>
<dbReference type="OrthoDB" id="1935035at2"/>